<dbReference type="EMBL" id="OC321769">
    <property type="protein sequence ID" value="CAD7410642.1"/>
    <property type="molecule type" value="Genomic_DNA"/>
</dbReference>
<name>A0A7R9D9K9_TIMCR</name>
<feature type="compositionally biased region" description="Polar residues" evidence="1">
    <location>
        <begin position="170"/>
        <end position="181"/>
    </location>
</feature>
<feature type="compositionally biased region" description="Polar residues" evidence="1">
    <location>
        <begin position="135"/>
        <end position="156"/>
    </location>
</feature>
<dbReference type="AlphaFoldDB" id="A0A7R9D9K9"/>
<accession>A0A7R9D9K9</accession>
<feature type="compositionally biased region" description="Basic and acidic residues" evidence="1">
    <location>
        <begin position="157"/>
        <end position="167"/>
    </location>
</feature>
<gene>
    <name evidence="2" type="ORF">TCEB3V08_LOCUS10575</name>
</gene>
<protein>
    <submittedName>
        <fullName evidence="2">Uncharacterized protein</fullName>
    </submittedName>
</protein>
<evidence type="ECO:0000256" key="1">
    <source>
        <dbReference type="SAM" id="MobiDB-lite"/>
    </source>
</evidence>
<reference evidence="2" key="1">
    <citation type="submission" date="2020-11" db="EMBL/GenBank/DDBJ databases">
        <authorList>
            <person name="Tran Van P."/>
        </authorList>
    </citation>
    <scope>NUCLEOTIDE SEQUENCE</scope>
</reference>
<evidence type="ECO:0000313" key="2">
    <source>
        <dbReference type="EMBL" id="CAD7410642.1"/>
    </source>
</evidence>
<sequence length="343" mass="38396">MNTIKSLIWGNNENGDRSNAEQGGNGPPNNRNNRNLLNLDVNDAPLFPARRNIVKPRLASQNYVGAAYGSAINLRRNIGKNGQNAGLNNNTKRGPLQLKRETIQQTNIASHKDNAPNFGAVPKKMHQSYDKGGVNTEQYNSTRSRQQDRGSNPRSLDNTREDHRERSCQYGENSGNQESRGSTGGGAYKQILGYKRLEELTKQNPEEVITVLANQNSGFYDLLKSDTLRPDLVILLVKALAISCKVEFNELKSSILASTFQEKFLDRLITLIGKLPTDNRRKHCFKYVIGDCLILCKAVMKLLPNNACDSFPRLFMTMNGALDGMKLYQNVNLEKESSHLKEL</sequence>
<feature type="region of interest" description="Disordered" evidence="1">
    <location>
        <begin position="106"/>
        <end position="185"/>
    </location>
</feature>
<proteinExistence type="predicted"/>
<organism evidence="2">
    <name type="scientific">Timema cristinae</name>
    <name type="common">Walking stick</name>
    <dbReference type="NCBI Taxonomy" id="61476"/>
    <lineage>
        <taxon>Eukaryota</taxon>
        <taxon>Metazoa</taxon>
        <taxon>Ecdysozoa</taxon>
        <taxon>Arthropoda</taxon>
        <taxon>Hexapoda</taxon>
        <taxon>Insecta</taxon>
        <taxon>Pterygota</taxon>
        <taxon>Neoptera</taxon>
        <taxon>Polyneoptera</taxon>
        <taxon>Phasmatodea</taxon>
        <taxon>Timematodea</taxon>
        <taxon>Timematoidea</taxon>
        <taxon>Timematidae</taxon>
        <taxon>Timema</taxon>
    </lineage>
</organism>
<feature type="region of interest" description="Disordered" evidence="1">
    <location>
        <begin position="8"/>
        <end position="34"/>
    </location>
</feature>